<comment type="caution">
    <text evidence="3">The sequence shown here is derived from an EMBL/GenBank/DDBJ whole genome shotgun (WGS) entry which is preliminary data.</text>
</comment>
<keyword evidence="4" id="KW-1185">Reference proteome</keyword>
<dbReference type="PROSITE" id="PS50005">
    <property type="entry name" value="TPR"/>
    <property type="match status" value="1"/>
</dbReference>
<dbReference type="Gene3D" id="1.25.40.1040">
    <property type="match status" value="1"/>
</dbReference>
<name>A0A5C5FZK9_9BASI</name>
<evidence type="ECO:0000313" key="3">
    <source>
        <dbReference type="EMBL" id="TNY21619.1"/>
    </source>
</evidence>
<dbReference type="Proteomes" id="UP000311382">
    <property type="component" value="Unassembled WGS sequence"/>
</dbReference>
<protein>
    <submittedName>
        <fullName evidence="3">Actin cytoskeleton organization protein</fullName>
    </submittedName>
</protein>
<evidence type="ECO:0000256" key="1">
    <source>
        <dbReference type="ARBA" id="ARBA00006298"/>
    </source>
</evidence>
<dbReference type="STRING" id="5288.A0A5C5FZK9"/>
<dbReference type="EMBL" id="SOZI01000040">
    <property type="protein sequence ID" value="TNY21619.1"/>
    <property type="molecule type" value="Genomic_DNA"/>
</dbReference>
<keyword evidence="2" id="KW-0802">TPR repeat</keyword>
<dbReference type="InterPro" id="IPR019734">
    <property type="entry name" value="TPR_rpt"/>
</dbReference>
<reference evidence="3 4" key="1">
    <citation type="submission" date="2019-03" db="EMBL/GenBank/DDBJ databases">
        <title>Rhodosporidium diobovatum UCD-FST 08-225 genome sequencing, assembly, and annotation.</title>
        <authorList>
            <person name="Fakankun I.U."/>
            <person name="Fristensky B."/>
            <person name="Levin D.B."/>
        </authorList>
    </citation>
    <scope>NUCLEOTIDE SEQUENCE [LARGE SCALE GENOMIC DNA]</scope>
    <source>
        <strain evidence="3 4">UCD-FST 08-225</strain>
    </source>
</reference>
<evidence type="ECO:0000313" key="4">
    <source>
        <dbReference type="Proteomes" id="UP000311382"/>
    </source>
</evidence>
<comment type="similarity">
    <text evidence="1">Belongs to the MDM20/NAA25 family.</text>
</comment>
<feature type="repeat" description="TPR" evidence="2">
    <location>
        <begin position="100"/>
        <end position="133"/>
    </location>
</feature>
<dbReference type="InterPro" id="IPR011990">
    <property type="entry name" value="TPR-like_helical_dom_sf"/>
</dbReference>
<dbReference type="SUPFAM" id="SSF48452">
    <property type="entry name" value="TPR-like"/>
    <property type="match status" value="1"/>
</dbReference>
<gene>
    <name evidence="3" type="ORF">DMC30DRAFT_415894</name>
</gene>
<accession>A0A5C5FZK9</accession>
<sequence length="957" mass="104424">MASPNQVTALVRSFYAQRRARLSPTDLRAIAPICSALEAHNHKRALLLADQLLKKLPADPSALALKALALSLSSSSPRSEVVKVVDTAKSANGGAALADAEVLTLLTHVLRAVGRGDDALELLAEAVSKNPDNEELSTEAFLQHVRANDRKGAQQTSLRMSKHFKDDRYFWWSILSTVLLVRDRTHPDAALLLSVTERQLSTRYAHLAQPEETTGDLAKKPRGYNSADEFHVVTRFLELRAQYASSSASSSSSSATLASSSAPPLVLPSLLPAPTPDAPAPSPADALLAHFASPEADKWCATNLGLELWRREVGLEYGTRENGAWEREVKRLRGALEKGDTNWHTMLYLIRTSLALASSSTTPAGAPPSSSGEALAHLTSARDLFRRLATDGPKARVERGYLLALVELAREGQVRGWSECDPLGPLVQEYFERFGTKACGFDDLHPYLEVLADRDVVALRDVLQGVAGGAVQTVAAATKVINAHKILRFLAPQATVEGEKDAADDFVRRYFEALPLGKDLPPTELQPADDFALLACQALVRAFHLSHDRAYLDRALVIGEHALQRSKYKYQLRILVVNLLRLVGASSLSLAHYRLFGVKNIQHDTLSHLVLARGATFAIGQGGNRANDVGVWDEVLGTEAWYAGGRREAAEMVVKAVSLGALAKVEDFGAFRERLDTSLQGGLVTLEALRMRVLRAQLDPDDVDDAVEDVAKLVGATDDTYSDNRDFKTLPNYQRKTDSTIWQQTELAGRQDAAWLRVFAGAYSRFLSPSTDVPAVDLPPSLFRSEAALVIFSQHAQAALLASLEDAPEKEQAAVVFFKEQAELFAAAQDDPKTLPWELVQIVQVALEAFALLELGINQRLDELASQKAPDQAKHQKRLRTLRNAAREPLKALGVKLTAHGKKVGKERAKFVAGVSDLTQFEALDENRITNVAHAVTESRKSAIEALGSAIHRRTAK</sequence>
<dbReference type="OrthoDB" id="1874341at2759"/>
<dbReference type="InterPro" id="IPR019183">
    <property type="entry name" value="NAA25_NatB_aux_su"/>
</dbReference>
<evidence type="ECO:0000256" key="2">
    <source>
        <dbReference type="PROSITE-ProRule" id="PRU00339"/>
    </source>
</evidence>
<dbReference type="GO" id="GO:0031416">
    <property type="term" value="C:NatB complex"/>
    <property type="evidence" value="ECO:0007669"/>
    <property type="project" value="TreeGrafter"/>
</dbReference>
<proteinExistence type="inferred from homology"/>
<dbReference type="PANTHER" id="PTHR22767:SF3">
    <property type="entry name" value="N-ALPHA-ACETYLTRANSFERASE 25, NATB AUXILIARY SUBUNIT"/>
    <property type="match status" value="1"/>
</dbReference>
<organism evidence="3 4">
    <name type="scientific">Rhodotorula diobovata</name>
    <dbReference type="NCBI Taxonomy" id="5288"/>
    <lineage>
        <taxon>Eukaryota</taxon>
        <taxon>Fungi</taxon>
        <taxon>Dikarya</taxon>
        <taxon>Basidiomycota</taxon>
        <taxon>Pucciniomycotina</taxon>
        <taxon>Microbotryomycetes</taxon>
        <taxon>Sporidiobolales</taxon>
        <taxon>Sporidiobolaceae</taxon>
        <taxon>Rhodotorula</taxon>
    </lineage>
</organism>
<dbReference type="Pfam" id="PF09797">
    <property type="entry name" value="NatB_MDM20"/>
    <property type="match status" value="1"/>
</dbReference>
<dbReference type="PANTHER" id="PTHR22767">
    <property type="entry name" value="N-TERMINAL ACETYLTRANSFERASE-RELATED"/>
    <property type="match status" value="1"/>
</dbReference>
<dbReference type="AlphaFoldDB" id="A0A5C5FZK9"/>